<feature type="coiled-coil region" evidence="1">
    <location>
        <begin position="86"/>
        <end position="113"/>
    </location>
</feature>
<evidence type="ECO:0000256" key="1">
    <source>
        <dbReference type="SAM" id="Coils"/>
    </source>
</evidence>
<dbReference type="EMBL" id="CAJZBQ010000010">
    <property type="protein sequence ID" value="CAG9313452.1"/>
    <property type="molecule type" value="Genomic_DNA"/>
</dbReference>
<keyword evidence="3" id="KW-1185">Reference proteome</keyword>
<evidence type="ECO:0000313" key="2">
    <source>
        <dbReference type="EMBL" id="CAG9313452.1"/>
    </source>
</evidence>
<sequence>MCTRLCSFEKCSSNPAVVCNCEAIPVLICQEHIKNHSQLQRSHTYTKVFSEIREEARKSAIKLFSKIKPELIKLKSNIIQEELSMIKEINKISKNALEKLKTCEENLNQIILEISSLRFIDNSKSSTFVESLLKMQQQDIEKIKKIRGPKLSINSIDSNFFSKIFKLETSSECFDYRQNCCDNSRVIKFVWGNFQNIIGTFDAETVKVYQHKHAWDYHFDAYGIKCLLPDGNIFYAKYRNLIIIDSFGNIKPISPYKIKSIFSAIYVGGCIFACCSGSQSWAKYIIQRNEWNFLTPLPQSQSIFTDCALFQNYILFGSNSESKIIYYDMLIDSFSEISSLNLKTLAAKTIIAQDRRVFIIEFSQFIYESTDNLITWNIIGECSELMPFFPVTSYPILYKENIYFSSIYGIYAFDIKEKVTKSVVYFDFSN</sequence>
<evidence type="ECO:0000313" key="3">
    <source>
        <dbReference type="Proteomes" id="UP001162131"/>
    </source>
</evidence>
<organism evidence="2 3">
    <name type="scientific">Blepharisma stoltei</name>
    <dbReference type="NCBI Taxonomy" id="1481888"/>
    <lineage>
        <taxon>Eukaryota</taxon>
        <taxon>Sar</taxon>
        <taxon>Alveolata</taxon>
        <taxon>Ciliophora</taxon>
        <taxon>Postciliodesmatophora</taxon>
        <taxon>Heterotrichea</taxon>
        <taxon>Heterotrichida</taxon>
        <taxon>Blepharismidae</taxon>
        <taxon>Blepharisma</taxon>
    </lineage>
</organism>
<dbReference type="Proteomes" id="UP001162131">
    <property type="component" value="Unassembled WGS sequence"/>
</dbReference>
<keyword evidence="1" id="KW-0175">Coiled coil</keyword>
<protein>
    <submittedName>
        <fullName evidence="2">Uncharacterized protein</fullName>
    </submittedName>
</protein>
<name>A0AAU9IJQ6_9CILI</name>
<dbReference type="AlphaFoldDB" id="A0AAU9IJQ6"/>
<proteinExistence type="predicted"/>
<reference evidence="2" key="1">
    <citation type="submission" date="2021-09" db="EMBL/GenBank/DDBJ databases">
        <authorList>
            <consortium name="AG Swart"/>
            <person name="Singh M."/>
            <person name="Singh A."/>
            <person name="Seah K."/>
            <person name="Emmerich C."/>
        </authorList>
    </citation>
    <scope>NUCLEOTIDE SEQUENCE</scope>
    <source>
        <strain evidence="2">ATCC30299</strain>
    </source>
</reference>
<gene>
    <name evidence="2" type="ORF">BSTOLATCC_MIC8717</name>
</gene>
<accession>A0AAU9IJQ6</accession>
<comment type="caution">
    <text evidence="2">The sequence shown here is derived from an EMBL/GenBank/DDBJ whole genome shotgun (WGS) entry which is preliminary data.</text>
</comment>